<evidence type="ECO:0008006" key="12">
    <source>
        <dbReference type="Google" id="ProtNLM"/>
    </source>
</evidence>
<proteinExistence type="predicted"/>
<dbReference type="InterPro" id="IPR017930">
    <property type="entry name" value="Myb_dom"/>
</dbReference>
<feature type="domain" description="HTH myb-type" evidence="9">
    <location>
        <begin position="9"/>
        <end position="66"/>
    </location>
</feature>
<protein>
    <recommendedName>
        <fullName evidence="12">MYB domain class transcription factor</fullName>
    </recommendedName>
</protein>
<dbReference type="SMR" id="A0A498I346"/>
<evidence type="ECO:0000256" key="2">
    <source>
        <dbReference type="ARBA" id="ARBA00022737"/>
    </source>
</evidence>
<dbReference type="EMBL" id="RDQH01000341">
    <property type="protein sequence ID" value="RXH75493.1"/>
    <property type="molecule type" value="Genomic_DNA"/>
</dbReference>
<evidence type="ECO:0000256" key="7">
    <source>
        <dbReference type="SAM" id="MobiDB-lite"/>
    </source>
</evidence>
<reference evidence="10 11" key="1">
    <citation type="submission" date="2018-10" db="EMBL/GenBank/DDBJ databases">
        <title>A high-quality apple genome assembly.</title>
        <authorList>
            <person name="Hu J."/>
        </authorList>
    </citation>
    <scope>NUCLEOTIDE SEQUENCE [LARGE SCALE GENOMIC DNA]</scope>
    <source>
        <strain evidence="11">cv. HFTH1</strain>
        <tissue evidence="10">Young leaf</tissue>
    </source>
</reference>
<dbReference type="Pfam" id="PF00249">
    <property type="entry name" value="Myb_DNA-binding"/>
    <property type="match status" value="2"/>
</dbReference>
<dbReference type="PROSITE" id="PS51294">
    <property type="entry name" value="HTH_MYB"/>
    <property type="match status" value="2"/>
</dbReference>
<keyword evidence="6" id="KW-0539">Nucleus</keyword>
<dbReference type="SMART" id="SM00717">
    <property type="entry name" value="SANT"/>
    <property type="match status" value="2"/>
</dbReference>
<feature type="region of interest" description="Disordered" evidence="7">
    <location>
        <begin position="253"/>
        <end position="273"/>
    </location>
</feature>
<evidence type="ECO:0000256" key="1">
    <source>
        <dbReference type="ARBA" id="ARBA00004123"/>
    </source>
</evidence>
<evidence type="ECO:0000259" key="8">
    <source>
        <dbReference type="PROSITE" id="PS50090"/>
    </source>
</evidence>
<keyword evidence="3" id="KW-0805">Transcription regulation</keyword>
<dbReference type="FunFam" id="1.10.10.60:FF:000015">
    <property type="entry name" value="Transcription factor RAX3"/>
    <property type="match status" value="1"/>
</dbReference>
<evidence type="ECO:0000256" key="4">
    <source>
        <dbReference type="ARBA" id="ARBA00023125"/>
    </source>
</evidence>
<evidence type="ECO:0000256" key="5">
    <source>
        <dbReference type="ARBA" id="ARBA00023163"/>
    </source>
</evidence>
<comment type="subcellular location">
    <subcellularLocation>
        <location evidence="1">Nucleus</location>
    </subcellularLocation>
</comment>
<gene>
    <name evidence="10" type="ORF">DVH24_030214</name>
</gene>
<sequence length="379" mass="42329">MGRAPCCDKANVKKGPWSPEEDATLKAYIEKHGTGGNWITLPQKIGLRRCGKSCRLRWLNYLRPNIKHGGFSEEEDNIICSLYMSIGSRWSIIAAQLPGRTDNDIKNYWNTRLKKKLLGKQRKQQEAQQSRRAAIFKQEMIKRSENNANFVNISAGFFNQNPYNWPELPVVPVANYQTHDPQLMQDEASIKTMLINLGGRFSHDSDTSTTSFQYPVDISSTSSSDHQFYQSSIDVLASTSAANSNNYSQFPSTNFDASNGTGGSSSPTIFHGLDDQNNNLQADHLNQLTELEVYDNSFAHQHQQLGGFYYQASEETLNNGSSAGTSTASAESEISWGDINSLVYSTQMVADYETCCQQAVVVPQDQHSFFAEATYFGLK</sequence>
<dbReference type="SUPFAM" id="SSF46689">
    <property type="entry name" value="Homeodomain-like"/>
    <property type="match status" value="1"/>
</dbReference>
<dbReference type="PANTHER" id="PTHR48000:SF67">
    <property type="entry name" value="MYB-LIKE DNA-BINDING DOMAIN CONTAINING PROTEIN, EXPRESSED"/>
    <property type="match status" value="1"/>
</dbReference>
<dbReference type="InterPro" id="IPR001005">
    <property type="entry name" value="SANT/Myb"/>
</dbReference>
<dbReference type="Proteomes" id="UP000290289">
    <property type="component" value="Chromosome 15"/>
</dbReference>
<dbReference type="GO" id="GO:0005634">
    <property type="term" value="C:nucleus"/>
    <property type="evidence" value="ECO:0007669"/>
    <property type="project" value="UniProtKB-SubCell"/>
</dbReference>
<organism evidence="10 11">
    <name type="scientific">Malus domestica</name>
    <name type="common">Apple</name>
    <name type="synonym">Pyrus malus</name>
    <dbReference type="NCBI Taxonomy" id="3750"/>
    <lineage>
        <taxon>Eukaryota</taxon>
        <taxon>Viridiplantae</taxon>
        <taxon>Streptophyta</taxon>
        <taxon>Embryophyta</taxon>
        <taxon>Tracheophyta</taxon>
        <taxon>Spermatophyta</taxon>
        <taxon>Magnoliopsida</taxon>
        <taxon>eudicotyledons</taxon>
        <taxon>Gunneridae</taxon>
        <taxon>Pentapetalae</taxon>
        <taxon>rosids</taxon>
        <taxon>fabids</taxon>
        <taxon>Rosales</taxon>
        <taxon>Rosaceae</taxon>
        <taxon>Amygdaloideae</taxon>
        <taxon>Maleae</taxon>
        <taxon>Malus</taxon>
    </lineage>
</organism>
<dbReference type="PANTHER" id="PTHR48000">
    <property type="entry name" value="OS09G0431300 PROTEIN"/>
    <property type="match status" value="1"/>
</dbReference>
<evidence type="ECO:0000256" key="3">
    <source>
        <dbReference type="ARBA" id="ARBA00023015"/>
    </source>
</evidence>
<name>A0A498I346_MALDO</name>
<evidence type="ECO:0000259" key="9">
    <source>
        <dbReference type="PROSITE" id="PS51294"/>
    </source>
</evidence>
<evidence type="ECO:0000313" key="11">
    <source>
        <dbReference type="Proteomes" id="UP000290289"/>
    </source>
</evidence>
<dbReference type="Gramene" id="mRNA:MD15G0263200">
    <property type="protein sequence ID" value="mRNA:MD15G0263200"/>
    <property type="gene ID" value="MD15G0263200"/>
</dbReference>
<feature type="domain" description="Myb-like" evidence="8">
    <location>
        <begin position="9"/>
        <end position="62"/>
    </location>
</feature>
<evidence type="ECO:0000256" key="6">
    <source>
        <dbReference type="ARBA" id="ARBA00023242"/>
    </source>
</evidence>
<feature type="compositionally biased region" description="Polar residues" evidence="7">
    <location>
        <begin position="253"/>
        <end position="268"/>
    </location>
</feature>
<comment type="caution">
    <text evidence="10">The sequence shown here is derived from an EMBL/GenBank/DDBJ whole genome shotgun (WGS) entry which is preliminary data.</text>
</comment>
<keyword evidence="2" id="KW-0677">Repeat</keyword>
<dbReference type="GO" id="GO:0003677">
    <property type="term" value="F:DNA binding"/>
    <property type="evidence" value="ECO:0007669"/>
    <property type="project" value="UniProtKB-KW"/>
</dbReference>
<feature type="domain" description="HTH myb-type" evidence="9">
    <location>
        <begin position="67"/>
        <end position="117"/>
    </location>
</feature>
<dbReference type="CDD" id="cd00167">
    <property type="entry name" value="SANT"/>
    <property type="match status" value="2"/>
</dbReference>
<dbReference type="InterPro" id="IPR009057">
    <property type="entry name" value="Homeodomain-like_sf"/>
</dbReference>
<dbReference type="Gene3D" id="1.10.10.60">
    <property type="entry name" value="Homeodomain-like"/>
    <property type="match status" value="2"/>
</dbReference>
<keyword evidence="4" id="KW-0238">DNA-binding</keyword>
<dbReference type="OrthoDB" id="2143914at2759"/>
<feature type="domain" description="Myb-like" evidence="8">
    <location>
        <begin position="63"/>
        <end position="113"/>
    </location>
</feature>
<dbReference type="PROSITE" id="PS50090">
    <property type="entry name" value="MYB_LIKE"/>
    <property type="match status" value="2"/>
</dbReference>
<dbReference type="AlphaFoldDB" id="A0A498I346"/>
<accession>A0A498I346</accession>
<dbReference type="FunFam" id="1.10.10.60:FF:000283">
    <property type="entry name" value="Transcription factor RAX3"/>
    <property type="match status" value="1"/>
</dbReference>
<keyword evidence="5" id="KW-0804">Transcription</keyword>
<evidence type="ECO:0000313" key="10">
    <source>
        <dbReference type="EMBL" id="RXH75493.1"/>
    </source>
</evidence>
<keyword evidence="11" id="KW-1185">Reference proteome</keyword>